<gene>
    <name evidence="3" type="ORF">BS50DRAFT_577359</name>
</gene>
<feature type="domain" description="AMMECR1" evidence="2">
    <location>
        <begin position="97"/>
        <end position="293"/>
    </location>
</feature>
<feature type="region of interest" description="Disordered" evidence="1">
    <location>
        <begin position="42"/>
        <end position="114"/>
    </location>
</feature>
<dbReference type="EMBL" id="KZ678141">
    <property type="protein sequence ID" value="PSN62456.1"/>
    <property type="molecule type" value="Genomic_DNA"/>
</dbReference>
<dbReference type="InterPro" id="IPR002733">
    <property type="entry name" value="AMMECR1_domain"/>
</dbReference>
<dbReference type="OrthoDB" id="24630at2759"/>
<evidence type="ECO:0000313" key="4">
    <source>
        <dbReference type="Proteomes" id="UP000240883"/>
    </source>
</evidence>
<dbReference type="PANTHER" id="PTHR13016:SF0">
    <property type="entry name" value="AMME SYNDROME CANDIDATE GENE 1 PROTEIN"/>
    <property type="match status" value="1"/>
</dbReference>
<keyword evidence="4" id="KW-1185">Reference proteome</keyword>
<dbReference type="PANTHER" id="PTHR13016">
    <property type="entry name" value="AMMECR1 HOMOLOG"/>
    <property type="match status" value="1"/>
</dbReference>
<dbReference type="NCBIfam" id="TIGR00296">
    <property type="entry name" value="TIGR00296 family protein"/>
    <property type="match status" value="1"/>
</dbReference>
<dbReference type="InterPro" id="IPR027485">
    <property type="entry name" value="AMMECR1_N"/>
</dbReference>
<protein>
    <recommendedName>
        <fullName evidence="2">AMMECR1 domain-containing protein</fullName>
    </recommendedName>
</protein>
<reference evidence="3 4" key="1">
    <citation type="journal article" date="2018" name="Front. Microbiol.">
        <title>Genome-Wide Analysis of Corynespora cassiicola Leaf Fall Disease Putative Effectors.</title>
        <authorList>
            <person name="Lopez D."/>
            <person name="Ribeiro S."/>
            <person name="Label P."/>
            <person name="Fumanal B."/>
            <person name="Venisse J.S."/>
            <person name="Kohler A."/>
            <person name="de Oliveira R.R."/>
            <person name="Labutti K."/>
            <person name="Lipzen A."/>
            <person name="Lail K."/>
            <person name="Bauer D."/>
            <person name="Ohm R.A."/>
            <person name="Barry K.W."/>
            <person name="Spatafora J."/>
            <person name="Grigoriev I.V."/>
            <person name="Martin F.M."/>
            <person name="Pujade-Renaud V."/>
        </authorList>
    </citation>
    <scope>NUCLEOTIDE SEQUENCE [LARGE SCALE GENOMIC DNA]</scope>
    <source>
        <strain evidence="3 4">Philippines</strain>
    </source>
</reference>
<dbReference type="PROSITE" id="PS51112">
    <property type="entry name" value="AMMECR1"/>
    <property type="match status" value="1"/>
</dbReference>
<dbReference type="Proteomes" id="UP000240883">
    <property type="component" value="Unassembled WGS sequence"/>
</dbReference>
<sequence length="303" mass="34523">MATQAHCAYCFESVDAILKERPALSLRQVEALWKKYKTDLATTDPPKAAHEDLDPSDSELDENTSPSAESATEPRPAAISRLLSPSTASSSSVQSVSSTPSGLSSASSATSKSSSRSSFFSLSKRLRREEEERVGEHPLFVTWNIKKGEDRRLRGCIGTFEAQELDHGLSSYARTSAFHDTRFSPITEHEFPTLECGVTLLTHFEPIADPMDWEIGTHGLRITFIYNGRRYSSTYLPDVAKEQEWTKEETMISLMRKAGWSGRRHEWRKVELDVVRYQGKQVRLWVEDWMTWRQWVEKRLADE</sequence>
<dbReference type="STRING" id="1448308.A0A2T2NB30"/>
<feature type="compositionally biased region" description="Low complexity" evidence="1">
    <location>
        <begin position="80"/>
        <end position="114"/>
    </location>
</feature>
<name>A0A2T2NB30_CORCC</name>
<dbReference type="InterPro" id="IPR036071">
    <property type="entry name" value="AMMECR1_dom_sf"/>
</dbReference>
<dbReference type="AlphaFoldDB" id="A0A2T2NB30"/>
<dbReference type="InterPro" id="IPR023473">
    <property type="entry name" value="AMMECR1"/>
</dbReference>
<organism evidence="3 4">
    <name type="scientific">Corynespora cassiicola Philippines</name>
    <dbReference type="NCBI Taxonomy" id="1448308"/>
    <lineage>
        <taxon>Eukaryota</taxon>
        <taxon>Fungi</taxon>
        <taxon>Dikarya</taxon>
        <taxon>Ascomycota</taxon>
        <taxon>Pezizomycotina</taxon>
        <taxon>Dothideomycetes</taxon>
        <taxon>Pleosporomycetidae</taxon>
        <taxon>Pleosporales</taxon>
        <taxon>Corynesporascaceae</taxon>
        <taxon>Corynespora</taxon>
    </lineage>
</organism>
<dbReference type="SUPFAM" id="SSF143447">
    <property type="entry name" value="AMMECR1-like"/>
    <property type="match status" value="1"/>
</dbReference>
<dbReference type="Gene3D" id="3.30.700.20">
    <property type="entry name" value="Hypothetical protein ph0010, domain 1"/>
    <property type="match status" value="1"/>
</dbReference>
<accession>A0A2T2NB30</accession>
<evidence type="ECO:0000313" key="3">
    <source>
        <dbReference type="EMBL" id="PSN62456.1"/>
    </source>
</evidence>
<evidence type="ECO:0000259" key="2">
    <source>
        <dbReference type="PROSITE" id="PS51112"/>
    </source>
</evidence>
<dbReference type="Pfam" id="PF01871">
    <property type="entry name" value="AMMECR1"/>
    <property type="match status" value="1"/>
</dbReference>
<proteinExistence type="predicted"/>
<evidence type="ECO:0000256" key="1">
    <source>
        <dbReference type="SAM" id="MobiDB-lite"/>
    </source>
</evidence>